<dbReference type="AlphaFoldDB" id="A0A7R9ZZC4"/>
<dbReference type="EMBL" id="HBEG01006957">
    <property type="protein sequence ID" value="CAD8348376.1"/>
    <property type="molecule type" value="Transcribed_RNA"/>
</dbReference>
<gene>
    <name evidence="2" type="ORF">PBAH0796_LOCUS4115</name>
</gene>
<name>A0A7R9ZZC4_9DINO</name>
<dbReference type="InterPro" id="IPR029068">
    <property type="entry name" value="Glyas_Bleomycin-R_OHBP_Dase"/>
</dbReference>
<feature type="region of interest" description="Disordered" evidence="1">
    <location>
        <begin position="1"/>
        <end position="26"/>
    </location>
</feature>
<evidence type="ECO:0000256" key="1">
    <source>
        <dbReference type="SAM" id="MobiDB-lite"/>
    </source>
</evidence>
<evidence type="ECO:0000313" key="2">
    <source>
        <dbReference type="EMBL" id="CAD8348376.1"/>
    </source>
</evidence>
<dbReference type="SUPFAM" id="SSF54593">
    <property type="entry name" value="Glyoxalase/Bleomycin resistance protein/Dihydroxybiphenyl dioxygenase"/>
    <property type="match status" value="1"/>
</dbReference>
<organism evidence="2">
    <name type="scientific">Pyrodinium bahamense</name>
    <dbReference type="NCBI Taxonomy" id="73915"/>
    <lineage>
        <taxon>Eukaryota</taxon>
        <taxon>Sar</taxon>
        <taxon>Alveolata</taxon>
        <taxon>Dinophyceae</taxon>
        <taxon>Gonyaulacales</taxon>
        <taxon>Pyrocystaceae</taxon>
        <taxon>Pyrodinium</taxon>
    </lineage>
</organism>
<accession>A0A7R9ZZC4</accession>
<reference evidence="2" key="1">
    <citation type="submission" date="2021-01" db="EMBL/GenBank/DDBJ databases">
        <authorList>
            <person name="Corre E."/>
            <person name="Pelletier E."/>
            <person name="Niang G."/>
            <person name="Scheremetjew M."/>
            <person name="Finn R."/>
            <person name="Kale V."/>
            <person name="Holt S."/>
            <person name="Cochrane G."/>
            <person name="Meng A."/>
            <person name="Brown T."/>
            <person name="Cohen L."/>
        </authorList>
    </citation>
    <scope>NUCLEOTIDE SEQUENCE</scope>
    <source>
        <strain evidence="2">Pbaha01</strain>
    </source>
</reference>
<protein>
    <submittedName>
        <fullName evidence="2">Uncharacterized protein</fullName>
    </submittedName>
</protein>
<proteinExistence type="predicted"/>
<sequence length="449" mass="47096">MGRRVTVRLAPPSWGRLGPSGGGAGLHPRRRGCGAAATPLLAATLLAAAATLKEGAVASWQAAHPAVRVFAALPADAMAVGADGAPRANELQAHSQSGVARRGALLAGALAPAIATMPVTLAEEVAGGGAPASIPVAAQSVVGAKLQRVLVNVGDTESLEKEVKFWTDACQMKVLNDATGKDGKRAVVLGFGPDRSSFGLELKVDPEVLKRPRPRLLNYEVLQPTVPSLNYMQVGAVGKIIEIFGRVQNAGGSSLIGDASYIDVESPRGVAVRMVPRTTTPSVELVSFNVEVPAFEATTKFYKRAIGLKEIRYSDSEPPVQKLSTYLASDIGGPNLLLSPVPDGRLKDRKLDEFDGVLLVAPSAADVAKAASSAVALAAEEEAAKEEEIKRQRQAAKESGEKAPSLKKFLSATKARPSVQMVDKMARIDDGLGTLLFVKDQADFERTFA</sequence>